<dbReference type="Proteomes" id="UP000036681">
    <property type="component" value="Unplaced"/>
</dbReference>
<dbReference type="WBParaSite" id="ALUE_0000343501-mRNA-1">
    <property type="protein sequence ID" value="ALUE_0000343501-mRNA-1"/>
    <property type="gene ID" value="ALUE_0000343501"/>
</dbReference>
<keyword evidence="2" id="KW-1185">Reference proteome</keyword>
<feature type="transmembrane region" description="Helical" evidence="1">
    <location>
        <begin position="89"/>
        <end position="111"/>
    </location>
</feature>
<dbReference type="AlphaFoldDB" id="A0A0M3HNU5"/>
<keyword evidence="1" id="KW-0812">Transmembrane</keyword>
<accession>A0A0M3HNU5</accession>
<keyword evidence="1" id="KW-1133">Transmembrane helix</keyword>
<evidence type="ECO:0000313" key="3">
    <source>
        <dbReference type="WBParaSite" id="ALUE_0000343501-mRNA-1"/>
    </source>
</evidence>
<protein>
    <submittedName>
        <fullName evidence="3">Uncharacterized protein</fullName>
    </submittedName>
</protein>
<evidence type="ECO:0000313" key="2">
    <source>
        <dbReference type="Proteomes" id="UP000036681"/>
    </source>
</evidence>
<sequence>MSTAAKIIPHRAVFALLLRSVQICSFREPHVNANPNSYIGDFTRPPIPTETATFASPLQESLRWKEREKGCRAKNLCTYLRRSCSKTRLSVVAVVLLCFVAFPTTIALLLFSKNQRRQSNDLSGSRLILPKFTLTKQVLPLYWKCERNYGISILPIKLLDFLYDLMSNSCCTRRIFSQTLTN</sequence>
<evidence type="ECO:0000256" key="1">
    <source>
        <dbReference type="SAM" id="Phobius"/>
    </source>
</evidence>
<reference evidence="3" key="1">
    <citation type="submission" date="2017-02" db="UniProtKB">
        <authorList>
            <consortium name="WormBaseParasite"/>
        </authorList>
    </citation>
    <scope>IDENTIFICATION</scope>
</reference>
<organism evidence="2 3">
    <name type="scientific">Ascaris lumbricoides</name>
    <name type="common">Giant roundworm</name>
    <dbReference type="NCBI Taxonomy" id="6252"/>
    <lineage>
        <taxon>Eukaryota</taxon>
        <taxon>Metazoa</taxon>
        <taxon>Ecdysozoa</taxon>
        <taxon>Nematoda</taxon>
        <taxon>Chromadorea</taxon>
        <taxon>Rhabditida</taxon>
        <taxon>Spirurina</taxon>
        <taxon>Ascaridomorpha</taxon>
        <taxon>Ascaridoidea</taxon>
        <taxon>Ascarididae</taxon>
        <taxon>Ascaris</taxon>
    </lineage>
</organism>
<name>A0A0M3HNU5_ASCLU</name>
<proteinExistence type="predicted"/>
<keyword evidence="1" id="KW-0472">Membrane</keyword>